<keyword evidence="5" id="KW-1185">Reference proteome</keyword>
<dbReference type="GO" id="GO:0016746">
    <property type="term" value="F:acyltransferase activity"/>
    <property type="evidence" value="ECO:0007669"/>
    <property type="project" value="UniProtKB-KW"/>
</dbReference>
<sequence>MSVEMIDDVERLMGLGVPYVRARGGSDYWLYATLFSATCPVAVDDGVLAGAAVAMRSQDDPGDVYVQDVMVHPGHRRRGIATGLLGVVTGQARRWGARRLYLTSEPGNTAADATWRRLGFTNLPGDTTTDAGIQVVSDFKGCGRHRAVYQRDLVAGAIAGRRNGDPGE</sequence>
<dbReference type="EC" id="2.3.-.-" evidence="4"/>
<dbReference type="Pfam" id="PF00583">
    <property type="entry name" value="Acetyltransf_1"/>
    <property type="match status" value="1"/>
</dbReference>
<evidence type="ECO:0000313" key="5">
    <source>
        <dbReference type="Proteomes" id="UP001589608"/>
    </source>
</evidence>
<accession>A0ABV5M2Q6</accession>
<dbReference type="EMBL" id="JBHMCA010000019">
    <property type="protein sequence ID" value="MFB9443141.1"/>
    <property type="molecule type" value="Genomic_DNA"/>
</dbReference>
<dbReference type="InterPro" id="IPR050832">
    <property type="entry name" value="Bact_Acetyltransf"/>
</dbReference>
<evidence type="ECO:0000256" key="2">
    <source>
        <dbReference type="ARBA" id="ARBA00023315"/>
    </source>
</evidence>
<gene>
    <name evidence="4" type="ORF">ACFFTR_08600</name>
</gene>
<dbReference type="Proteomes" id="UP001589608">
    <property type="component" value="Unassembled WGS sequence"/>
</dbReference>
<name>A0ABV5M2Q6_9ACTN</name>
<feature type="domain" description="N-acetyltransferase" evidence="3">
    <location>
        <begin position="1"/>
        <end position="154"/>
    </location>
</feature>
<evidence type="ECO:0000313" key="4">
    <source>
        <dbReference type="EMBL" id="MFB9443141.1"/>
    </source>
</evidence>
<keyword evidence="1 4" id="KW-0808">Transferase</keyword>
<dbReference type="Gene3D" id="3.40.630.30">
    <property type="match status" value="1"/>
</dbReference>
<evidence type="ECO:0000259" key="3">
    <source>
        <dbReference type="PROSITE" id="PS51186"/>
    </source>
</evidence>
<keyword evidence="2 4" id="KW-0012">Acyltransferase</keyword>
<protein>
    <submittedName>
        <fullName evidence="4">GNAT family N-acetyltransferase</fullName>
        <ecNumber evidence="4">2.3.-.-</ecNumber>
    </submittedName>
</protein>
<dbReference type="InterPro" id="IPR000182">
    <property type="entry name" value="GNAT_dom"/>
</dbReference>
<comment type="caution">
    <text evidence="4">The sequence shown here is derived from an EMBL/GenBank/DDBJ whole genome shotgun (WGS) entry which is preliminary data.</text>
</comment>
<dbReference type="RefSeq" id="WP_246655879.1">
    <property type="nucleotide sequence ID" value="NZ_CP061913.1"/>
</dbReference>
<dbReference type="InterPro" id="IPR016181">
    <property type="entry name" value="Acyl_CoA_acyltransferase"/>
</dbReference>
<evidence type="ECO:0000256" key="1">
    <source>
        <dbReference type="ARBA" id="ARBA00022679"/>
    </source>
</evidence>
<reference evidence="4 5" key="1">
    <citation type="submission" date="2024-09" db="EMBL/GenBank/DDBJ databases">
        <authorList>
            <person name="Sun Q."/>
            <person name="Mori K."/>
        </authorList>
    </citation>
    <scope>NUCLEOTIDE SEQUENCE [LARGE SCALE GENOMIC DNA]</scope>
    <source>
        <strain evidence="4 5">JCM 3307</strain>
    </source>
</reference>
<dbReference type="SUPFAM" id="SSF55729">
    <property type="entry name" value="Acyl-CoA N-acyltransferases (Nat)"/>
    <property type="match status" value="1"/>
</dbReference>
<organism evidence="4 5">
    <name type="scientific">Dactylosporangium vinaceum</name>
    <dbReference type="NCBI Taxonomy" id="53362"/>
    <lineage>
        <taxon>Bacteria</taxon>
        <taxon>Bacillati</taxon>
        <taxon>Actinomycetota</taxon>
        <taxon>Actinomycetes</taxon>
        <taxon>Micromonosporales</taxon>
        <taxon>Micromonosporaceae</taxon>
        <taxon>Dactylosporangium</taxon>
    </lineage>
</organism>
<proteinExistence type="predicted"/>
<dbReference type="CDD" id="cd04301">
    <property type="entry name" value="NAT_SF"/>
    <property type="match status" value="1"/>
</dbReference>
<dbReference type="PANTHER" id="PTHR43877">
    <property type="entry name" value="AMINOALKYLPHOSPHONATE N-ACETYLTRANSFERASE-RELATED-RELATED"/>
    <property type="match status" value="1"/>
</dbReference>
<dbReference type="PROSITE" id="PS51186">
    <property type="entry name" value="GNAT"/>
    <property type="match status" value="1"/>
</dbReference>